<dbReference type="EMBL" id="CABVGX010000066">
    <property type="protein sequence ID" value="VVN35782.1"/>
    <property type="molecule type" value="Genomic_DNA"/>
</dbReference>
<dbReference type="AlphaFoldDB" id="A0A5E6X2I6"/>
<feature type="region of interest" description="Disordered" evidence="1">
    <location>
        <begin position="203"/>
        <end position="281"/>
    </location>
</feature>
<protein>
    <submittedName>
        <fullName evidence="2">Uncharacterized protein</fullName>
    </submittedName>
</protein>
<feature type="compositionally biased region" description="Gly residues" evidence="1">
    <location>
        <begin position="203"/>
        <end position="213"/>
    </location>
</feature>
<dbReference type="AntiFam" id="ANF00076">
    <property type="entry name" value="Shadow ORF (opposite copA)"/>
</dbReference>
<sequence length="281" mass="31100">MQPLQHLQFIVRPQSTPGFINAQLLRNAGDHRRAIARQQQRPPAARLAGSEQRGRIFAQAIVEHQPRQRCIHVAKQQPLAGFVGHRGNNGATELADKFWLTDPQALLAYQAFKAQSRRAMNVFCRQWCTAKRPGDRVFGTIFEGGGKIQALIAVERAERADRTQGQATLGERTGLVENHRIDLIQSFQYVAAGQQQTEFVQGAGGGGECGRCGQGQRARAGRDQHGEDDPERARGVQLPPDQTDDSSGNKRQQQKPLRGPVGNFRQSRLFGLSAVEQANDR</sequence>
<feature type="compositionally biased region" description="Basic and acidic residues" evidence="1">
    <location>
        <begin position="220"/>
        <end position="234"/>
    </location>
</feature>
<dbReference type="Proteomes" id="UP000325607">
    <property type="component" value="Unassembled WGS sequence"/>
</dbReference>
<gene>
    <name evidence="2" type="ORF">PS645_05088</name>
</gene>
<evidence type="ECO:0000313" key="3">
    <source>
        <dbReference type="Proteomes" id="UP000325607"/>
    </source>
</evidence>
<feature type="compositionally biased region" description="Polar residues" evidence="1">
    <location>
        <begin position="245"/>
        <end position="255"/>
    </location>
</feature>
<evidence type="ECO:0000256" key="1">
    <source>
        <dbReference type="SAM" id="MobiDB-lite"/>
    </source>
</evidence>
<reference evidence="2 3" key="1">
    <citation type="submission" date="2019-09" db="EMBL/GenBank/DDBJ databases">
        <authorList>
            <person name="Chandra G."/>
            <person name="Truman W A."/>
        </authorList>
    </citation>
    <scope>NUCLEOTIDE SEQUENCE [LARGE SCALE GENOMIC DNA]</scope>
    <source>
        <strain evidence="2">PS645</strain>
    </source>
</reference>
<evidence type="ECO:0000313" key="2">
    <source>
        <dbReference type="EMBL" id="VVN35782.1"/>
    </source>
</evidence>
<organism evidence="2 3">
    <name type="scientific">Pseudomonas fluorescens</name>
    <dbReference type="NCBI Taxonomy" id="294"/>
    <lineage>
        <taxon>Bacteria</taxon>
        <taxon>Pseudomonadati</taxon>
        <taxon>Pseudomonadota</taxon>
        <taxon>Gammaproteobacteria</taxon>
        <taxon>Pseudomonadales</taxon>
        <taxon>Pseudomonadaceae</taxon>
        <taxon>Pseudomonas</taxon>
    </lineage>
</organism>
<name>A0A5E6X2I6_PSEFL</name>
<proteinExistence type="predicted"/>
<accession>A0A5E6X2I6</accession>